<dbReference type="EMBL" id="PQAP01000003">
    <property type="protein sequence ID" value="PWB76256.1"/>
    <property type="molecule type" value="Genomic_DNA"/>
</dbReference>
<dbReference type="Proteomes" id="UP000250918">
    <property type="component" value="Unassembled WGS sequence"/>
</dbReference>
<sequence length="270" mass="29850">MVIGFVQYSPIFGDIQRTLSTLERLSVGFSGADLLVLPELCSTGYNFLSDKQAQELSEPVDDSVLLRFLAGLCSKNKQYIVAGFNEREGNHLYNSAALVGPSGLIGVYRKIHLFQNEKDCFLPGDKGLPVFEIGKARIGILICFDWIFPEVWRILALKGADIICHPSNLVLPWLAQRGVPAHALMNRVFTITANRTGTERDLTFTGRSIICDTAGLVVASATGDEECVRMIEIDVAAARNKSVTSRNDIFADRRPDQYRLLCEPPKSGNR</sequence>
<dbReference type="Gene3D" id="3.60.110.10">
    <property type="entry name" value="Carbon-nitrogen hydrolase"/>
    <property type="match status" value="1"/>
</dbReference>
<evidence type="ECO:0000259" key="2">
    <source>
        <dbReference type="PROSITE" id="PS50263"/>
    </source>
</evidence>
<dbReference type="InterPro" id="IPR003010">
    <property type="entry name" value="C-N_Hydrolase"/>
</dbReference>
<accession>A0A855X4I4</accession>
<dbReference type="GO" id="GO:0016811">
    <property type="term" value="F:hydrolase activity, acting on carbon-nitrogen (but not peptide) bonds, in linear amides"/>
    <property type="evidence" value="ECO:0007669"/>
    <property type="project" value="UniProtKB-ARBA"/>
</dbReference>
<organism evidence="3 4">
    <name type="scientific">candidate division GN15 bacterium</name>
    <dbReference type="NCBI Taxonomy" id="2072418"/>
    <lineage>
        <taxon>Bacteria</taxon>
        <taxon>candidate division GN15</taxon>
    </lineage>
</organism>
<keyword evidence="1 3" id="KW-0378">Hydrolase</keyword>
<proteinExistence type="predicted"/>
<reference evidence="3 4" key="1">
    <citation type="journal article" date="2018" name="ISME J.">
        <title>A methanotrophic archaeon couples anaerobic oxidation of methane to Fe(III) reduction.</title>
        <authorList>
            <person name="Cai C."/>
            <person name="Leu A.O."/>
            <person name="Xie G.J."/>
            <person name="Guo J."/>
            <person name="Feng Y."/>
            <person name="Zhao J.X."/>
            <person name="Tyson G.W."/>
            <person name="Yuan Z."/>
            <person name="Hu S."/>
        </authorList>
    </citation>
    <scope>NUCLEOTIDE SEQUENCE [LARGE SCALE GENOMIC DNA]</scope>
    <source>
        <strain evidence="3">FeB_12</strain>
    </source>
</reference>
<comment type="caution">
    <text evidence="3">The sequence shown here is derived from an EMBL/GenBank/DDBJ whole genome shotgun (WGS) entry which is preliminary data.</text>
</comment>
<dbReference type="InterPro" id="IPR050345">
    <property type="entry name" value="Aliph_Amidase/BUP"/>
</dbReference>
<protein>
    <submittedName>
        <fullName evidence="3">Carbon-nitrogen hydrolase</fullName>
    </submittedName>
</protein>
<feature type="domain" description="CN hydrolase" evidence="2">
    <location>
        <begin position="1"/>
        <end position="235"/>
    </location>
</feature>
<dbReference type="SUPFAM" id="SSF56317">
    <property type="entry name" value="Carbon-nitrogen hydrolase"/>
    <property type="match status" value="1"/>
</dbReference>
<evidence type="ECO:0000313" key="3">
    <source>
        <dbReference type="EMBL" id="PWB76256.1"/>
    </source>
</evidence>
<dbReference type="PROSITE" id="PS50263">
    <property type="entry name" value="CN_HYDROLASE"/>
    <property type="match status" value="1"/>
</dbReference>
<dbReference type="AlphaFoldDB" id="A0A855X4I4"/>
<gene>
    <name evidence="3" type="ORF">C3F09_00850</name>
</gene>
<evidence type="ECO:0000313" key="4">
    <source>
        <dbReference type="Proteomes" id="UP000250918"/>
    </source>
</evidence>
<name>A0A855X4I4_9BACT</name>
<dbReference type="Pfam" id="PF00795">
    <property type="entry name" value="CN_hydrolase"/>
    <property type="match status" value="1"/>
</dbReference>
<dbReference type="InterPro" id="IPR036526">
    <property type="entry name" value="C-N_Hydrolase_sf"/>
</dbReference>
<dbReference type="PANTHER" id="PTHR43674:SF2">
    <property type="entry name" value="BETA-UREIDOPROPIONASE"/>
    <property type="match status" value="1"/>
</dbReference>
<evidence type="ECO:0000256" key="1">
    <source>
        <dbReference type="ARBA" id="ARBA00022801"/>
    </source>
</evidence>
<dbReference type="PANTHER" id="PTHR43674">
    <property type="entry name" value="NITRILASE C965.09-RELATED"/>
    <property type="match status" value="1"/>
</dbReference>